<proteinExistence type="predicted"/>
<feature type="region of interest" description="Disordered" evidence="1">
    <location>
        <begin position="1"/>
        <end position="57"/>
    </location>
</feature>
<organism evidence="2 3">
    <name type="scientific">Rhododendron simsii</name>
    <name type="common">Sims's rhododendron</name>
    <dbReference type="NCBI Taxonomy" id="118357"/>
    <lineage>
        <taxon>Eukaryota</taxon>
        <taxon>Viridiplantae</taxon>
        <taxon>Streptophyta</taxon>
        <taxon>Embryophyta</taxon>
        <taxon>Tracheophyta</taxon>
        <taxon>Spermatophyta</taxon>
        <taxon>Magnoliopsida</taxon>
        <taxon>eudicotyledons</taxon>
        <taxon>Gunneridae</taxon>
        <taxon>Pentapetalae</taxon>
        <taxon>asterids</taxon>
        <taxon>Ericales</taxon>
        <taxon>Ericaceae</taxon>
        <taxon>Ericoideae</taxon>
        <taxon>Rhodoreae</taxon>
        <taxon>Rhododendron</taxon>
    </lineage>
</organism>
<comment type="caution">
    <text evidence="2">The sequence shown here is derived from an EMBL/GenBank/DDBJ whole genome shotgun (WGS) entry which is preliminary data.</text>
</comment>
<feature type="compositionally biased region" description="Basic residues" evidence="1">
    <location>
        <begin position="1"/>
        <end position="19"/>
    </location>
</feature>
<evidence type="ECO:0000313" key="2">
    <source>
        <dbReference type="EMBL" id="KAF7142136.1"/>
    </source>
</evidence>
<gene>
    <name evidence="2" type="ORF">RHSIM_Rhsim06G0113600</name>
</gene>
<keyword evidence="3" id="KW-1185">Reference proteome</keyword>
<feature type="region of interest" description="Disordered" evidence="1">
    <location>
        <begin position="280"/>
        <end position="300"/>
    </location>
</feature>
<evidence type="ECO:0000313" key="3">
    <source>
        <dbReference type="Proteomes" id="UP000626092"/>
    </source>
</evidence>
<dbReference type="AlphaFoldDB" id="A0A834GZL2"/>
<reference evidence="2" key="1">
    <citation type="submission" date="2019-11" db="EMBL/GenBank/DDBJ databases">
        <authorList>
            <person name="Liu Y."/>
            <person name="Hou J."/>
            <person name="Li T.-Q."/>
            <person name="Guan C.-H."/>
            <person name="Wu X."/>
            <person name="Wu H.-Z."/>
            <person name="Ling F."/>
            <person name="Zhang R."/>
            <person name="Shi X.-G."/>
            <person name="Ren J.-P."/>
            <person name="Chen E.-F."/>
            <person name="Sun J.-M."/>
        </authorList>
    </citation>
    <scope>NUCLEOTIDE SEQUENCE</scope>
    <source>
        <strain evidence="2">Adult_tree_wgs_1</strain>
        <tissue evidence="2">Leaves</tissue>
    </source>
</reference>
<feature type="compositionally biased region" description="Polar residues" evidence="1">
    <location>
        <begin position="117"/>
        <end position="128"/>
    </location>
</feature>
<evidence type="ECO:0000256" key="1">
    <source>
        <dbReference type="SAM" id="MobiDB-lite"/>
    </source>
</evidence>
<dbReference type="Proteomes" id="UP000626092">
    <property type="component" value="Unassembled WGS sequence"/>
</dbReference>
<protein>
    <submittedName>
        <fullName evidence="2">Uncharacterized protein</fullName>
    </submittedName>
</protein>
<dbReference type="EMBL" id="WJXA01000006">
    <property type="protein sequence ID" value="KAF7142136.1"/>
    <property type="molecule type" value="Genomic_DNA"/>
</dbReference>
<feature type="compositionally biased region" description="Pro residues" evidence="1">
    <location>
        <begin position="34"/>
        <end position="55"/>
    </location>
</feature>
<feature type="region of interest" description="Disordered" evidence="1">
    <location>
        <begin position="108"/>
        <end position="138"/>
    </location>
</feature>
<accession>A0A834GZL2</accession>
<sequence>MRKNSARAHTLRGVRKRPRSGTPSRRPACGSAPSTPPPTPPPAPSATPRPRPTFPFCPSHPSLSPRYYYQLERSPVPSSKKKSLALTAVGKPQSVDWYQTKVLYGMESSHGGKPAYTSGNTVESSSGPRPSVLVRSTRAAQQQHRFKMRLRPEECRSNCVSSSTIVVRTISCRGFRNLEYFRLISTWGRRCSLSLSGLPISSLTFYFSLTRMRFCGRRYSVDSSPQDDRVPINNAAAQRQQPIYASGSVYLDNVTSSREMIGRGNGNEAERMMRGANRYPIGRNGYTEDESSDSVASFEF</sequence>
<name>A0A834GZL2_RHOSS</name>
<dbReference type="OrthoDB" id="1740244at2759"/>